<keyword evidence="2" id="KW-1185">Reference proteome</keyword>
<sequence>MFAFAYGRFFMKKIKVKLEVFRRSDMKTIDYKSIGGVLELCPLRRNVSGRGTKTPLNQNICALICFTVLICVLVFSQEAFSKGASQEELPSVGAVPTKAMGEVSSTLSSEEVSGLPSELQERPVEVRELWTGSLYSSTYKVGVCFSADGNVRGVVQLRLYNGQVDVYHIVGSVQNNEIQARHSSGHTFKGRLVPGDKVEGTIKLKNGMKVQLEGKRTYDVPLAPENCAPLPE</sequence>
<evidence type="ECO:0000313" key="2">
    <source>
        <dbReference type="Proteomes" id="UP000539075"/>
    </source>
</evidence>
<dbReference type="RefSeq" id="WP_183720046.1">
    <property type="nucleotide sequence ID" value="NZ_JACHGO010000005.1"/>
</dbReference>
<protein>
    <submittedName>
        <fullName evidence="1">Uncharacterized protein</fullName>
    </submittedName>
</protein>
<proteinExistence type="predicted"/>
<organism evidence="1 2">
    <name type="scientific">Desulfovibrio intestinalis</name>
    <dbReference type="NCBI Taxonomy" id="58621"/>
    <lineage>
        <taxon>Bacteria</taxon>
        <taxon>Pseudomonadati</taxon>
        <taxon>Thermodesulfobacteriota</taxon>
        <taxon>Desulfovibrionia</taxon>
        <taxon>Desulfovibrionales</taxon>
        <taxon>Desulfovibrionaceae</taxon>
        <taxon>Desulfovibrio</taxon>
    </lineage>
</organism>
<accession>A0A7W8FGJ6</accession>
<dbReference type="EMBL" id="JACHGO010000005">
    <property type="protein sequence ID" value="MBB5143991.1"/>
    <property type="molecule type" value="Genomic_DNA"/>
</dbReference>
<dbReference type="AlphaFoldDB" id="A0A7W8FGJ6"/>
<dbReference type="Proteomes" id="UP000539075">
    <property type="component" value="Unassembled WGS sequence"/>
</dbReference>
<reference evidence="1 2" key="1">
    <citation type="submission" date="2020-08" db="EMBL/GenBank/DDBJ databases">
        <title>Genomic Encyclopedia of Type Strains, Phase IV (KMG-IV): sequencing the most valuable type-strain genomes for metagenomic binning, comparative biology and taxonomic classification.</title>
        <authorList>
            <person name="Goeker M."/>
        </authorList>
    </citation>
    <scope>NUCLEOTIDE SEQUENCE [LARGE SCALE GENOMIC DNA]</scope>
    <source>
        <strain evidence="1 2">DSM 11275</strain>
    </source>
</reference>
<name>A0A7W8FGJ6_9BACT</name>
<gene>
    <name evidence="1" type="ORF">HNQ38_002091</name>
</gene>
<comment type="caution">
    <text evidence="1">The sequence shown here is derived from an EMBL/GenBank/DDBJ whole genome shotgun (WGS) entry which is preliminary data.</text>
</comment>
<evidence type="ECO:0000313" key="1">
    <source>
        <dbReference type="EMBL" id="MBB5143991.1"/>
    </source>
</evidence>